<proteinExistence type="predicted"/>
<keyword evidence="3" id="KW-1185">Reference proteome</keyword>
<name>H2CL98_9LEPT</name>
<dbReference type="STRING" id="183.GCA_002009735_02653"/>
<organism evidence="2 3">
    <name type="scientific">Leptonema illini DSM 21528</name>
    <dbReference type="NCBI Taxonomy" id="929563"/>
    <lineage>
        <taxon>Bacteria</taxon>
        <taxon>Pseudomonadati</taxon>
        <taxon>Spirochaetota</taxon>
        <taxon>Spirochaetia</taxon>
        <taxon>Leptospirales</taxon>
        <taxon>Leptospiraceae</taxon>
        <taxon>Leptonema</taxon>
    </lineage>
</organism>
<dbReference type="HOGENOM" id="CLU_098218_1_0_12"/>
<accession>H2CL98</accession>
<gene>
    <name evidence="2" type="ORF">Lepil_3694</name>
</gene>
<dbReference type="EMBL" id="JH597773">
    <property type="protein sequence ID" value="EHQ08349.1"/>
    <property type="molecule type" value="Genomic_DNA"/>
</dbReference>
<evidence type="ECO:0000256" key="1">
    <source>
        <dbReference type="SAM" id="MobiDB-lite"/>
    </source>
</evidence>
<evidence type="ECO:0000313" key="2">
    <source>
        <dbReference type="EMBL" id="EHQ08349.1"/>
    </source>
</evidence>
<dbReference type="RefSeq" id="WP_002774942.1">
    <property type="nucleotide sequence ID" value="NZ_JH597773.1"/>
</dbReference>
<sequence>MTDLRAITPETLKQCIVDALKQLIKEDALLIKNSLKEECINHKLAQHIEKELNSRDIQFGSVDIEYDKYLEDEKELSRNDRIRPDILVHKRVSGNQGNLIVIEAKKYYPRTRDREKVMRLVDGKKFRYTVGAVISYLPAADYIKLIFYHGRKWREAEKIPKPKEGIPPAPRAFGRSALDQP</sequence>
<evidence type="ECO:0000313" key="3">
    <source>
        <dbReference type="Proteomes" id="UP000005737"/>
    </source>
</evidence>
<dbReference type="AlphaFoldDB" id="H2CL98"/>
<dbReference type="Proteomes" id="UP000005737">
    <property type="component" value="Unassembled WGS sequence"/>
</dbReference>
<reference evidence="2 3" key="1">
    <citation type="submission" date="2011-10" db="EMBL/GenBank/DDBJ databases">
        <title>The Improved High-Quality Draft genome of Leptonema illini DSM 21528.</title>
        <authorList>
            <consortium name="US DOE Joint Genome Institute (JGI-PGF)"/>
            <person name="Lucas S."/>
            <person name="Copeland A."/>
            <person name="Lapidus A."/>
            <person name="Glavina del Rio T."/>
            <person name="Dalin E."/>
            <person name="Tice H."/>
            <person name="Bruce D."/>
            <person name="Goodwin L."/>
            <person name="Pitluck S."/>
            <person name="Peters L."/>
            <person name="Mikhailova N."/>
            <person name="Held B."/>
            <person name="Kyrpides N."/>
            <person name="Mavromatis K."/>
            <person name="Ivanova N."/>
            <person name="Markowitz V."/>
            <person name="Cheng J.-F."/>
            <person name="Hugenholtz P."/>
            <person name="Woyke T."/>
            <person name="Wu D."/>
            <person name="Gronow S."/>
            <person name="Wellnitz S."/>
            <person name="Brambilla E.-M."/>
            <person name="Klenk H.-P."/>
            <person name="Eisen J.A."/>
        </authorList>
    </citation>
    <scope>NUCLEOTIDE SEQUENCE [LARGE SCALE GENOMIC DNA]</scope>
    <source>
        <strain evidence="2 3">DSM 21528</strain>
    </source>
</reference>
<feature type="region of interest" description="Disordered" evidence="1">
    <location>
        <begin position="158"/>
        <end position="181"/>
    </location>
</feature>
<protein>
    <submittedName>
        <fullName evidence="2">Uncharacterized protein</fullName>
    </submittedName>
</protein>